<proteinExistence type="predicted"/>
<dbReference type="RefSeq" id="WP_236760820.1">
    <property type="nucleotide sequence ID" value="NZ_CP122963.1"/>
</dbReference>
<organism evidence="1 2">
    <name type="scientific">Agrobacterium tumefaciens</name>
    <dbReference type="NCBI Taxonomy" id="358"/>
    <lineage>
        <taxon>Bacteria</taxon>
        <taxon>Pseudomonadati</taxon>
        <taxon>Pseudomonadota</taxon>
        <taxon>Alphaproteobacteria</taxon>
        <taxon>Hyphomicrobiales</taxon>
        <taxon>Rhizobiaceae</taxon>
        <taxon>Rhizobium/Agrobacterium group</taxon>
        <taxon>Agrobacterium</taxon>
        <taxon>Agrobacterium tumefaciens complex</taxon>
    </lineage>
</organism>
<evidence type="ECO:0000313" key="2">
    <source>
        <dbReference type="Proteomes" id="UP000305410"/>
    </source>
</evidence>
<gene>
    <name evidence="1" type="ORF">CFBP5506_17315</name>
</gene>
<sequence length="50" mass="5265">MSKYLDIATTSSVVAAQDNYGSAEHWARIAARSGATEMPGRQRLGPAEAA</sequence>
<protein>
    <submittedName>
        <fullName evidence="1">Uncharacterized protein</fullName>
    </submittedName>
</protein>
<dbReference type="AlphaFoldDB" id="A0AAF0H1C9"/>
<reference evidence="1" key="1">
    <citation type="submission" date="2019-04" db="EMBL/GenBank/DDBJ databases">
        <authorList>
            <person name="Chiang H.-Y."/>
            <person name="Huang Y.-Y."/>
            <person name="Chou L."/>
            <person name="Lai E.-M."/>
            <person name="Kuo C.-H."/>
        </authorList>
    </citation>
    <scope>NUCLEOTIDE SEQUENCE</scope>
    <source>
        <strain evidence="1">CFBP5506</strain>
    </source>
</reference>
<evidence type="ECO:0000313" key="1">
    <source>
        <dbReference type="EMBL" id="WGM61399.1"/>
    </source>
</evidence>
<name>A0AAF0H1C9_AGRTU</name>
<accession>A0AAF0H1C9</accession>
<reference evidence="1" key="2">
    <citation type="submission" date="2023-04" db="EMBL/GenBank/DDBJ databases">
        <title>Complete genome sequence of Agrobacterium salinitolerans CFBP5506.</title>
        <authorList>
            <person name="Yen H.-C."/>
            <person name="Yan X.-H."/>
            <person name="Lai E.-M."/>
            <person name="Kuo C.-H."/>
        </authorList>
    </citation>
    <scope>NUCLEOTIDE SEQUENCE</scope>
    <source>
        <strain evidence="1">CFBP5506</strain>
    </source>
</reference>
<dbReference type="EMBL" id="CP122963">
    <property type="protein sequence ID" value="WGM61399.1"/>
    <property type="molecule type" value="Genomic_DNA"/>
</dbReference>
<dbReference type="Proteomes" id="UP000305410">
    <property type="component" value="Chromosome Linear"/>
</dbReference>